<dbReference type="Proteomes" id="UP000834503">
    <property type="component" value="Unassembled WGS sequence"/>
</dbReference>
<feature type="chain" id="PRO_5040470178" description="DUF1311 domain-containing protein" evidence="1">
    <location>
        <begin position="18"/>
        <end position="163"/>
    </location>
</feature>
<organism evidence="2 4">
    <name type="scientific">Citrobacter werkmanii</name>
    <dbReference type="NCBI Taxonomy" id="67827"/>
    <lineage>
        <taxon>Bacteria</taxon>
        <taxon>Pseudomonadati</taxon>
        <taxon>Pseudomonadota</taxon>
        <taxon>Gammaproteobacteria</taxon>
        <taxon>Enterobacterales</taxon>
        <taxon>Enterobacteriaceae</taxon>
        <taxon>Citrobacter</taxon>
        <taxon>Citrobacter freundii complex</taxon>
    </lineage>
</organism>
<dbReference type="Proteomes" id="UP000837205">
    <property type="component" value="Unassembled WGS sequence"/>
</dbReference>
<keyword evidence="1" id="KW-0732">Signal</keyword>
<proteinExistence type="predicted"/>
<name>A0A9N8CUF0_9ENTR</name>
<dbReference type="AlphaFoldDB" id="A0A9N8CUF0"/>
<evidence type="ECO:0000313" key="4">
    <source>
        <dbReference type="Proteomes" id="UP000834503"/>
    </source>
</evidence>
<feature type="signal peptide" evidence="1">
    <location>
        <begin position="1"/>
        <end position="17"/>
    </location>
</feature>
<protein>
    <recommendedName>
        <fullName evidence="6">DUF1311 domain-containing protein</fullName>
    </recommendedName>
</protein>
<gene>
    <name evidence="2" type="ORF">GHA_02352</name>
    <name evidence="3" type="ORF">TML_02564</name>
</gene>
<dbReference type="RefSeq" id="WP_239181632.1">
    <property type="nucleotide sequence ID" value="NZ_CAHPQT010000015.1"/>
</dbReference>
<accession>A0A9N8CUF0</accession>
<reference evidence="2" key="1">
    <citation type="submission" date="2020-05" db="EMBL/GenBank/DDBJ databases">
        <authorList>
            <person name="Delgado-Blas J."/>
        </authorList>
    </citation>
    <scope>NUCLEOTIDE SEQUENCE</scope>
    <source>
        <strain evidence="2">BB1459</strain>
        <strain evidence="3">BB1480</strain>
    </source>
</reference>
<sequence length="163" mass="17869">MRNVLLFATLLSSFCLADAIAYELPVNALTYGMTSTSNSAEDAPYERSFASSEFVICKKDALTRGQADSCYSDEIDRVAAGINGLMNTIADSKNLPTDAKVNYIKSVKIDLNRIDYLCDVFNVGENGKVSKEQSNDGITSTYLCKLNRLSILKQNITQAVNEL</sequence>
<evidence type="ECO:0000313" key="5">
    <source>
        <dbReference type="Proteomes" id="UP000837205"/>
    </source>
</evidence>
<dbReference type="EMBL" id="CAIIUA010000001">
    <property type="protein sequence ID" value="CAC9204120.1"/>
    <property type="molecule type" value="Genomic_DNA"/>
</dbReference>
<evidence type="ECO:0008006" key="6">
    <source>
        <dbReference type="Google" id="ProtNLM"/>
    </source>
</evidence>
<evidence type="ECO:0000256" key="1">
    <source>
        <dbReference type="SAM" id="SignalP"/>
    </source>
</evidence>
<comment type="caution">
    <text evidence="2">The sequence shown here is derived from an EMBL/GenBank/DDBJ whole genome shotgun (WGS) entry which is preliminary data.</text>
</comment>
<evidence type="ECO:0000313" key="2">
    <source>
        <dbReference type="EMBL" id="CAB5549645.1"/>
    </source>
</evidence>
<evidence type="ECO:0000313" key="3">
    <source>
        <dbReference type="EMBL" id="CAC9204120.1"/>
    </source>
</evidence>
<keyword evidence="5" id="KW-1185">Reference proteome</keyword>
<dbReference type="EMBL" id="CAHPQX010000009">
    <property type="protein sequence ID" value="CAB5549645.1"/>
    <property type="molecule type" value="Genomic_DNA"/>
</dbReference>